<evidence type="ECO:0000256" key="1">
    <source>
        <dbReference type="SAM" id="MobiDB-lite"/>
    </source>
</evidence>
<dbReference type="AlphaFoldDB" id="A0AAN4Z713"/>
<feature type="compositionally biased region" description="Basic and acidic residues" evidence="1">
    <location>
        <begin position="193"/>
        <end position="220"/>
    </location>
</feature>
<keyword evidence="3" id="KW-1185">Reference proteome</keyword>
<dbReference type="PANTHER" id="PTHR31327">
    <property type="entry name" value="SPERM MEIOSIS PDZ DOMAIN CONTAINING PROTEINS-RELATED"/>
    <property type="match status" value="1"/>
</dbReference>
<dbReference type="Proteomes" id="UP001328107">
    <property type="component" value="Unassembled WGS sequence"/>
</dbReference>
<feature type="region of interest" description="Disordered" evidence="1">
    <location>
        <begin position="181"/>
        <end position="301"/>
    </location>
</feature>
<evidence type="ECO:0000313" key="3">
    <source>
        <dbReference type="Proteomes" id="UP001328107"/>
    </source>
</evidence>
<dbReference type="EMBL" id="BTRK01000001">
    <property type="protein sequence ID" value="GMR32395.1"/>
    <property type="molecule type" value="Genomic_DNA"/>
</dbReference>
<dbReference type="PANTHER" id="PTHR31327:SF2">
    <property type="entry name" value="PDZ DOMAIN-CONTAINING PROTEIN"/>
    <property type="match status" value="1"/>
</dbReference>
<feature type="compositionally biased region" description="Basic residues" evidence="1">
    <location>
        <begin position="246"/>
        <end position="264"/>
    </location>
</feature>
<organism evidence="2 3">
    <name type="scientific">Pristionchus mayeri</name>
    <dbReference type="NCBI Taxonomy" id="1317129"/>
    <lineage>
        <taxon>Eukaryota</taxon>
        <taxon>Metazoa</taxon>
        <taxon>Ecdysozoa</taxon>
        <taxon>Nematoda</taxon>
        <taxon>Chromadorea</taxon>
        <taxon>Rhabditida</taxon>
        <taxon>Rhabditina</taxon>
        <taxon>Diplogasteromorpha</taxon>
        <taxon>Diplogasteroidea</taxon>
        <taxon>Neodiplogasteridae</taxon>
        <taxon>Pristionchus</taxon>
    </lineage>
</organism>
<evidence type="ECO:0008006" key="4">
    <source>
        <dbReference type="Google" id="ProtNLM"/>
    </source>
</evidence>
<proteinExistence type="predicted"/>
<comment type="caution">
    <text evidence="2">The sequence shown here is derived from an EMBL/GenBank/DDBJ whole genome shotgun (WGS) entry which is preliminary data.</text>
</comment>
<feature type="compositionally biased region" description="Basic and acidic residues" evidence="1">
    <location>
        <begin position="228"/>
        <end position="245"/>
    </location>
</feature>
<evidence type="ECO:0000313" key="2">
    <source>
        <dbReference type="EMBL" id="GMR32395.1"/>
    </source>
</evidence>
<feature type="non-terminal residue" evidence="2">
    <location>
        <position position="1"/>
    </location>
</feature>
<feature type="compositionally biased region" description="Basic and acidic residues" evidence="1">
    <location>
        <begin position="269"/>
        <end position="294"/>
    </location>
</feature>
<protein>
    <recommendedName>
        <fullName evidence="4">PDZ domain-containing protein</fullName>
    </recommendedName>
</protein>
<dbReference type="InterPro" id="IPR040264">
    <property type="entry name" value="T15H9.4-like"/>
</dbReference>
<accession>A0AAN4Z713</accession>
<reference evidence="3" key="1">
    <citation type="submission" date="2022-10" db="EMBL/GenBank/DDBJ databases">
        <title>Genome assembly of Pristionchus species.</title>
        <authorList>
            <person name="Yoshida K."/>
            <person name="Sommer R.J."/>
        </authorList>
    </citation>
    <scope>NUCLEOTIDE SEQUENCE [LARGE SCALE GENOMIC DNA]</scope>
    <source>
        <strain evidence="3">RS5460</strain>
    </source>
</reference>
<name>A0AAN4Z713_9BILA</name>
<gene>
    <name evidence="2" type="ORF">PMAYCL1PPCAC_02590</name>
</gene>
<sequence length="380" mass="42432">EMTLTMNRRAFVTPPGQTRVQAAMTALKLSIQKKHSYQVVTCKKMPYDIFLASSFGFTAENVTVVKGIKKFVVAEINVNTAAEKHFSVGDVLIDFRGLPIHNDGATLKQFNVTFQTVGEIDVLVERPVSAKSREATAGLIKNHLSKHDTPPMCDEVTKIGLSAARYHKMFWRRMTPVPIFVKPGAIPSIPDITTEKNTKPEKPETKESPKKKGLSKEARTKGSSAEKPNLDQGKRTKSKAKDSKKSKNQKKTARGKKSQKRKKNTSSESKTKDRSEETKEGLSIEATTMDRDTTVGDDPANNRVKIVGAKSFQEITSDVDPATELESIGLRYADDFEDENTQDDEEQKKLKRARAALRPIKKGLFSTMALFKKQDKEKKE</sequence>